<evidence type="ECO:0000256" key="2">
    <source>
        <dbReference type="ARBA" id="ARBA00017475"/>
    </source>
</evidence>
<gene>
    <name evidence="4" type="ORF">RN001_001540</name>
</gene>
<keyword evidence="5" id="KW-1185">Reference proteome</keyword>
<sequence length="274" mass="31465">MMKTKRILIETREDEDVVDTESDEDNVETEDEGEHEISDNEDDSHSIEDNSGSEESLRKEDNSANTAWADSIAKILRTSKPKGKKTVVLSKSKKISDIKSTKLKDVGFEIESKDGQVKRENVEESDDERDKLFKKKKKDLPMLRVKPDILNKDRERLLSKIATKGVVQLFNAVKKQQKDIDSKLKNAGSLEVKRDKVLQDIDKREFLNVLMGSKLTGRSEVKREKKPVLKNETDDKGPTWKVLRDDFMMSANMKDWDKQFDDVVDMKGESRDST</sequence>
<feature type="compositionally biased region" description="Acidic residues" evidence="3">
    <location>
        <begin position="12"/>
        <end position="34"/>
    </location>
</feature>
<evidence type="ECO:0000256" key="3">
    <source>
        <dbReference type="SAM" id="MobiDB-lite"/>
    </source>
</evidence>
<dbReference type="Proteomes" id="UP001353858">
    <property type="component" value="Unassembled WGS sequence"/>
</dbReference>
<name>A0AAN7SLA7_9COLE</name>
<dbReference type="PANTHER" id="PTHR13245:SF14">
    <property type="entry name" value="RRP15-LIKE PROTEIN"/>
    <property type="match status" value="1"/>
</dbReference>
<dbReference type="EMBL" id="JARPUR010000001">
    <property type="protein sequence ID" value="KAK4885269.1"/>
    <property type="molecule type" value="Genomic_DNA"/>
</dbReference>
<organism evidence="4 5">
    <name type="scientific">Aquatica leii</name>
    <dbReference type="NCBI Taxonomy" id="1421715"/>
    <lineage>
        <taxon>Eukaryota</taxon>
        <taxon>Metazoa</taxon>
        <taxon>Ecdysozoa</taxon>
        <taxon>Arthropoda</taxon>
        <taxon>Hexapoda</taxon>
        <taxon>Insecta</taxon>
        <taxon>Pterygota</taxon>
        <taxon>Neoptera</taxon>
        <taxon>Endopterygota</taxon>
        <taxon>Coleoptera</taxon>
        <taxon>Polyphaga</taxon>
        <taxon>Elateriformia</taxon>
        <taxon>Elateroidea</taxon>
        <taxon>Lampyridae</taxon>
        <taxon>Luciolinae</taxon>
        <taxon>Aquatica</taxon>
    </lineage>
</organism>
<dbReference type="GO" id="GO:0000470">
    <property type="term" value="P:maturation of LSU-rRNA"/>
    <property type="evidence" value="ECO:0007669"/>
    <property type="project" value="TreeGrafter"/>
</dbReference>
<feature type="region of interest" description="Disordered" evidence="3">
    <location>
        <begin position="1"/>
        <end position="64"/>
    </location>
</feature>
<protein>
    <recommendedName>
        <fullName evidence="2">RRP15-like protein</fullName>
    </recommendedName>
</protein>
<evidence type="ECO:0000256" key="1">
    <source>
        <dbReference type="ARBA" id="ARBA00007462"/>
    </source>
</evidence>
<dbReference type="PANTHER" id="PTHR13245">
    <property type="entry name" value="RRP15-LIKE PROTEIN"/>
    <property type="match status" value="1"/>
</dbReference>
<dbReference type="GO" id="GO:0000460">
    <property type="term" value="P:maturation of 5.8S rRNA"/>
    <property type="evidence" value="ECO:0007669"/>
    <property type="project" value="TreeGrafter"/>
</dbReference>
<reference evidence="5" key="1">
    <citation type="submission" date="2023-01" db="EMBL/GenBank/DDBJ databases">
        <title>Key to firefly adult light organ development and bioluminescence: homeobox transcription factors regulate luciferase expression and transportation to peroxisome.</title>
        <authorList>
            <person name="Fu X."/>
        </authorList>
    </citation>
    <scope>NUCLEOTIDE SEQUENCE [LARGE SCALE GENOMIC DNA]</scope>
</reference>
<comment type="caution">
    <text evidence="4">The sequence shown here is derived from an EMBL/GenBank/DDBJ whole genome shotgun (WGS) entry which is preliminary data.</text>
</comment>
<comment type="similarity">
    <text evidence="1">Belongs to the RRP15 family.</text>
</comment>
<feature type="compositionally biased region" description="Basic and acidic residues" evidence="3">
    <location>
        <begin position="35"/>
        <end position="48"/>
    </location>
</feature>
<proteinExistence type="inferred from homology"/>
<accession>A0AAN7SLA7</accession>
<dbReference type="InterPro" id="IPR012459">
    <property type="entry name" value="Rrp15"/>
</dbReference>
<dbReference type="Pfam" id="PF07890">
    <property type="entry name" value="Rrp15p"/>
    <property type="match status" value="1"/>
</dbReference>
<dbReference type="AlphaFoldDB" id="A0AAN7SLA7"/>
<evidence type="ECO:0000313" key="5">
    <source>
        <dbReference type="Proteomes" id="UP001353858"/>
    </source>
</evidence>
<evidence type="ECO:0000313" key="4">
    <source>
        <dbReference type="EMBL" id="KAK4885269.1"/>
    </source>
</evidence>
<dbReference type="GO" id="GO:0030687">
    <property type="term" value="C:preribosome, large subunit precursor"/>
    <property type="evidence" value="ECO:0007669"/>
    <property type="project" value="TreeGrafter"/>
</dbReference>